<proteinExistence type="predicted"/>
<evidence type="ECO:0000313" key="2">
    <source>
        <dbReference type="Proteomes" id="UP000051820"/>
    </source>
</evidence>
<sequence>MVLEFATPKLTVLVCEAADVSLVADADIDNSSPAADASEESLDVDSETGSELLEALVALIELDPALDALSDVINAADFALTDVVDELSLLMFVAELAVEDPLIDAELAVAALELIRTAELSD</sequence>
<accession>A0A0R1WAS6</accession>
<evidence type="ECO:0000313" key="1">
    <source>
        <dbReference type="EMBL" id="KRM12795.1"/>
    </source>
</evidence>
<dbReference type="AlphaFoldDB" id="A0A0R1WAS6"/>
<dbReference type="EMBL" id="AZGF01000005">
    <property type="protein sequence ID" value="KRM12795.1"/>
    <property type="molecule type" value="Genomic_DNA"/>
</dbReference>
<keyword evidence="2" id="KW-1185">Reference proteome</keyword>
<gene>
    <name evidence="1" type="ORF">FD16_GL001973</name>
</gene>
<dbReference type="Proteomes" id="UP000051820">
    <property type="component" value="Unassembled WGS sequence"/>
</dbReference>
<organism evidence="1 2">
    <name type="scientific">Paucilactobacillus suebicus DSM 5007 = KCTC 3549</name>
    <dbReference type="NCBI Taxonomy" id="1423807"/>
    <lineage>
        <taxon>Bacteria</taxon>
        <taxon>Bacillati</taxon>
        <taxon>Bacillota</taxon>
        <taxon>Bacilli</taxon>
        <taxon>Lactobacillales</taxon>
        <taxon>Lactobacillaceae</taxon>
        <taxon>Paucilactobacillus</taxon>
    </lineage>
</organism>
<reference evidence="1 2" key="1">
    <citation type="journal article" date="2015" name="Genome Announc.">
        <title>Expanding the biotechnology potential of lactobacilli through comparative genomics of 213 strains and associated genera.</title>
        <authorList>
            <person name="Sun Z."/>
            <person name="Harris H.M."/>
            <person name="McCann A."/>
            <person name="Guo C."/>
            <person name="Argimon S."/>
            <person name="Zhang W."/>
            <person name="Yang X."/>
            <person name="Jeffery I.B."/>
            <person name="Cooney J.C."/>
            <person name="Kagawa T.F."/>
            <person name="Liu W."/>
            <person name="Song Y."/>
            <person name="Salvetti E."/>
            <person name="Wrobel A."/>
            <person name="Rasinkangas P."/>
            <person name="Parkhill J."/>
            <person name="Rea M.C."/>
            <person name="O'Sullivan O."/>
            <person name="Ritari J."/>
            <person name="Douillard F.P."/>
            <person name="Paul Ross R."/>
            <person name="Yang R."/>
            <person name="Briner A.E."/>
            <person name="Felis G.E."/>
            <person name="de Vos W.M."/>
            <person name="Barrangou R."/>
            <person name="Klaenhammer T.R."/>
            <person name="Caufield P.W."/>
            <person name="Cui Y."/>
            <person name="Zhang H."/>
            <person name="O'Toole P.W."/>
        </authorList>
    </citation>
    <scope>NUCLEOTIDE SEQUENCE [LARGE SCALE GENOMIC DNA]</scope>
    <source>
        <strain evidence="1 2">DSM 5007</strain>
    </source>
</reference>
<protein>
    <submittedName>
        <fullName evidence="1">Uncharacterized protein</fullName>
    </submittedName>
</protein>
<name>A0A0R1WAS6_9LACO</name>
<comment type="caution">
    <text evidence="1">The sequence shown here is derived from an EMBL/GenBank/DDBJ whole genome shotgun (WGS) entry which is preliminary data.</text>
</comment>